<accession>A0A8H7F4V0</accession>
<gene>
    <name evidence="2" type="ORF">Agabi119p4_5087</name>
</gene>
<organism evidence="2 3">
    <name type="scientific">Agaricus bisporus var. burnettii</name>
    <dbReference type="NCBI Taxonomy" id="192524"/>
    <lineage>
        <taxon>Eukaryota</taxon>
        <taxon>Fungi</taxon>
        <taxon>Dikarya</taxon>
        <taxon>Basidiomycota</taxon>
        <taxon>Agaricomycotina</taxon>
        <taxon>Agaricomycetes</taxon>
        <taxon>Agaricomycetidae</taxon>
        <taxon>Agaricales</taxon>
        <taxon>Agaricineae</taxon>
        <taxon>Agaricaceae</taxon>
        <taxon>Agaricus</taxon>
    </lineage>
</organism>
<feature type="region of interest" description="Disordered" evidence="1">
    <location>
        <begin position="1"/>
        <end position="30"/>
    </location>
</feature>
<evidence type="ECO:0000313" key="3">
    <source>
        <dbReference type="Proteomes" id="UP000629468"/>
    </source>
</evidence>
<reference evidence="2 3" key="1">
    <citation type="journal article" name="Sci. Rep.">
        <title>Telomere-to-telomere assembled and centromere annotated genomes of the two main subspecies of the button mushroom Agaricus bisporus reveal especially polymorphic chromosome ends.</title>
        <authorList>
            <person name="Sonnenberg A.S.M."/>
            <person name="Sedaghat-Telgerd N."/>
            <person name="Lavrijssen B."/>
            <person name="Ohm R.A."/>
            <person name="Hendrickx P.M."/>
            <person name="Scholtmeijer K."/>
            <person name="Baars J.J.P."/>
            <person name="van Peer A."/>
        </authorList>
    </citation>
    <scope>NUCLEOTIDE SEQUENCE [LARGE SCALE GENOMIC DNA]</scope>
    <source>
        <strain evidence="2 3">H119_p4</strain>
    </source>
</reference>
<dbReference type="AlphaFoldDB" id="A0A8H7F4V0"/>
<comment type="caution">
    <text evidence="2">The sequence shown here is derived from an EMBL/GenBank/DDBJ whole genome shotgun (WGS) entry which is preliminary data.</text>
</comment>
<dbReference type="Proteomes" id="UP000629468">
    <property type="component" value="Unassembled WGS sequence"/>
</dbReference>
<protein>
    <submittedName>
        <fullName evidence="2">Uncharacterized protein</fullName>
    </submittedName>
</protein>
<sequence>MRSAMNDSSNNVFSVSETSSANNSDAELTGIPDEGYVFLSTSGSKMLKKFMSNCPPTPSLPSMKPEDLDRYYLLS</sequence>
<evidence type="ECO:0000256" key="1">
    <source>
        <dbReference type="SAM" id="MobiDB-lite"/>
    </source>
</evidence>
<name>A0A8H7F4V0_AGABI</name>
<dbReference type="EMBL" id="JABXXO010000006">
    <property type="protein sequence ID" value="KAF7776694.1"/>
    <property type="molecule type" value="Genomic_DNA"/>
</dbReference>
<proteinExistence type="predicted"/>
<evidence type="ECO:0000313" key="2">
    <source>
        <dbReference type="EMBL" id="KAF7776694.1"/>
    </source>
</evidence>
<feature type="compositionally biased region" description="Polar residues" evidence="1">
    <location>
        <begin position="1"/>
        <end position="26"/>
    </location>
</feature>